<organism evidence="2 3">
    <name type="scientific">Tenacibaculum jejuense</name>
    <dbReference type="NCBI Taxonomy" id="584609"/>
    <lineage>
        <taxon>Bacteria</taxon>
        <taxon>Pseudomonadati</taxon>
        <taxon>Bacteroidota</taxon>
        <taxon>Flavobacteriia</taxon>
        <taxon>Flavobacteriales</taxon>
        <taxon>Flavobacteriaceae</taxon>
        <taxon>Tenacibaculum</taxon>
    </lineage>
</organism>
<evidence type="ECO:0000256" key="1">
    <source>
        <dbReference type="PROSITE-ProRule" id="PRU00339"/>
    </source>
</evidence>
<dbReference type="EMBL" id="LT899436">
    <property type="protein sequence ID" value="SNR14201.1"/>
    <property type="molecule type" value="Genomic_DNA"/>
</dbReference>
<keyword evidence="3" id="KW-1185">Reference proteome</keyword>
<dbReference type="InterPro" id="IPR019734">
    <property type="entry name" value="TPR_rpt"/>
</dbReference>
<dbReference type="AlphaFoldDB" id="A0A238U4S6"/>
<proteinExistence type="predicted"/>
<dbReference type="OrthoDB" id="9811837at2"/>
<evidence type="ECO:0000313" key="3">
    <source>
        <dbReference type="Proteomes" id="UP000215214"/>
    </source>
</evidence>
<reference evidence="2 3" key="1">
    <citation type="submission" date="2017-07" db="EMBL/GenBank/DDBJ databases">
        <authorList>
            <person name="Sun Z.S."/>
            <person name="Albrecht U."/>
            <person name="Echele G."/>
            <person name="Lee C.C."/>
        </authorList>
    </citation>
    <scope>NUCLEOTIDE SEQUENCE [LARGE SCALE GENOMIC DNA]</scope>
    <source>
        <strain evidence="3">type strain: KCTC 22618</strain>
    </source>
</reference>
<dbReference type="SMART" id="SM00028">
    <property type="entry name" value="TPR"/>
    <property type="match status" value="2"/>
</dbReference>
<protein>
    <submittedName>
        <fullName evidence="2">Uncharacterized protein</fullName>
    </submittedName>
</protein>
<sequence>MGIFDIFKSDSNSKNPSIDLTDFKFLSDDHTRIQSGHQTNANNKGAWRGIRVKTSDNKIFYVTMYNMDGNHPVWGDNIQMAEKQMKMLEETNERIVLRGFGKDAMGSSFADYGLTLYKSNNKIDKVSLHMHDRNIDIVYEKAENKEQSTKLDNFTEKDSFKGFIQRFSSMTMTDKMQIAMQTDTVNNKGATAYNNGDIELAIKSFNQALQIMPINDDALINLARCYTRIEDYEKSIEPLHKLHILNTDNKGKIIAYSLLMHLLEDFDSDGGAVSPSTLISFIQENFGFSTNDSEIKSIMSKINEPYNRDILVYMIGGLGLGMGSGESPYMTSDGTTKSVIRDEIKDVLNWN</sequence>
<dbReference type="KEGG" id="tje:TJEJU_0403"/>
<accession>A0A238U4S6</accession>
<dbReference type="Gene3D" id="1.25.40.10">
    <property type="entry name" value="Tetratricopeptide repeat domain"/>
    <property type="match status" value="1"/>
</dbReference>
<keyword evidence="1" id="KW-0802">TPR repeat</keyword>
<gene>
    <name evidence="2" type="ORF">TJEJU_0403</name>
</gene>
<dbReference type="RefSeq" id="WP_095069062.1">
    <property type="nucleotide sequence ID" value="NZ_LT899436.1"/>
</dbReference>
<dbReference type="PROSITE" id="PS50005">
    <property type="entry name" value="TPR"/>
    <property type="match status" value="1"/>
</dbReference>
<dbReference type="Pfam" id="PF14559">
    <property type="entry name" value="TPR_19"/>
    <property type="match status" value="1"/>
</dbReference>
<name>A0A238U4S6_9FLAO</name>
<dbReference type="InterPro" id="IPR011990">
    <property type="entry name" value="TPR-like_helical_dom_sf"/>
</dbReference>
<evidence type="ECO:0000313" key="2">
    <source>
        <dbReference type="EMBL" id="SNR14201.1"/>
    </source>
</evidence>
<dbReference type="Proteomes" id="UP000215214">
    <property type="component" value="Chromosome TJEJU"/>
</dbReference>
<dbReference type="SUPFAM" id="SSF48452">
    <property type="entry name" value="TPR-like"/>
    <property type="match status" value="1"/>
</dbReference>
<feature type="repeat" description="TPR" evidence="1">
    <location>
        <begin position="182"/>
        <end position="215"/>
    </location>
</feature>